<reference evidence="1 2" key="1">
    <citation type="submission" date="2014-11" db="EMBL/GenBank/DDBJ databases">
        <authorList>
            <person name="Wibberg Daniel"/>
        </authorList>
    </citation>
    <scope>NUCLEOTIDE SEQUENCE [LARGE SCALE GENOMIC DNA]</scope>
    <source>
        <strain evidence="1">Rhizoctonia solani AG1-IB 7/3/14</strain>
    </source>
</reference>
<name>A0A0B7FJV8_THACB</name>
<protein>
    <submittedName>
        <fullName evidence="1">Uncharacterized protein</fullName>
    </submittedName>
</protein>
<evidence type="ECO:0000313" key="1">
    <source>
        <dbReference type="EMBL" id="CEL57174.1"/>
    </source>
</evidence>
<dbReference type="AlphaFoldDB" id="A0A0B7FJV8"/>
<accession>A0A0B7FJV8</accession>
<dbReference type="EMBL" id="LN679127">
    <property type="protein sequence ID" value="CEL57174.1"/>
    <property type="molecule type" value="Genomic_DNA"/>
</dbReference>
<organism evidence="1 2">
    <name type="scientific">Thanatephorus cucumeris (strain AG1-IB / isolate 7/3/14)</name>
    <name type="common">Lettuce bottom rot fungus</name>
    <name type="synonym">Rhizoctonia solani</name>
    <dbReference type="NCBI Taxonomy" id="1108050"/>
    <lineage>
        <taxon>Eukaryota</taxon>
        <taxon>Fungi</taxon>
        <taxon>Dikarya</taxon>
        <taxon>Basidiomycota</taxon>
        <taxon>Agaricomycotina</taxon>
        <taxon>Agaricomycetes</taxon>
        <taxon>Cantharellales</taxon>
        <taxon>Ceratobasidiaceae</taxon>
        <taxon>Rhizoctonia</taxon>
        <taxon>Rhizoctonia solani AG-1</taxon>
    </lineage>
</organism>
<gene>
    <name evidence="1" type="ORF">RSOLAG1IB_08407</name>
</gene>
<sequence>MLMLWGGELPSCDPQGANASRTHQPSHLVVDTTSVRIYSYIKRSRPAARAGTKIRLVQFGARQSSRILLLQLGRKLC</sequence>
<evidence type="ECO:0000313" key="2">
    <source>
        <dbReference type="Proteomes" id="UP000059188"/>
    </source>
</evidence>
<proteinExistence type="predicted"/>
<keyword evidence="2" id="KW-1185">Reference proteome</keyword>
<dbReference type="Proteomes" id="UP000059188">
    <property type="component" value="Unassembled WGS sequence"/>
</dbReference>